<dbReference type="CDD" id="cd01948">
    <property type="entry name" value="EAL"/>
    <property type="match status" value="1"/>
</dbReference>
<proteinExistence type="predicted"/>
<dbReference type="OrthoDB" id="9804951at2"/>
<accession>A0A1V3NRB2</accession>
<dbReference type="Gene3D" id="3.30.70.270">
    <property type="match status" value="1"/>
</dbReference>
<protein>
    <recommendedName>
        <fullName evidence="6">GGDEF domain-containing protein</fullName>
    </recommendedName>
</protein>
<feature type="transmembrane region" description="Helical" evidence="1">
    <location>
        <begin position="54"/>
        <end position="80"/>
    </location>
</feature>
<dbReference type="Gene3D" id="3.20.20.450">
    <property type="entry name" value="EAL domain"/>
    <property type="match status" value="1"/>
</dbReference>
<dbReference type="SUPFAM" id="SSF55073">
    <property type="entry name" value="Nucleotide cyclase"/>
    <property type="match status" value="1"/>
</dbReference>
<evidence type="ECO:0000313" key="4">
    <source>
        <dbReference type="EMBL" id="OOG27655.1"/>
    </source>
</evidence>
<dbReference type="PANTHER" id="PTHR33121:SF19">
    <property type="entry name" value="CYCLIC DI-GMP PHOSPHODIESTERASE PA2567"/>
    <property type="match status" value="1"/>
</dbReference>
<evidence type="ECO:0000259" key="2">
    <source>
        <dbReference type="PROSITE" id="PS50883"/>
    </source>
</evidence>
<dbReference type="SUPFAM" id="SSF141868">
    <property type="entry name" value="EAL domain-like"/>
    <property type="match status" value="1"/>
</dbReference>
<evidence type="ECO:0000259" key="3">
    <source>
        <dbReference type="PROSITE" id="PS50887"/>
    </source>
</evidence>
<organism evidence="4 5">
    <name type="scientific">Thioalkalivibrio denitrificans</name>
    <dbReference type="NCBI Taxonomy" id="108003"/>
    <lineage>
        <taxon>Bacteria</taxon>
        <taxon>Pseudomonadati</taxon>
        <taxon>Pseudomonadota</taxon>
        <taxon>Gammaproteobacteria</taxon>
        <taxon>Chromatiales</taxon>
        <taxon>Ectothiorhodospiraceae</taxon>
        <taxon>Thioalkalivibrio</taxon>
    </lineage>
</organism>
<feature type="domain" description="EAL" evidence="2">
    <location>
        <begin position="300"/>
        <end position="553"/>
    </location>
</feature>
<dbReference type="AlphaFoldDB" id="A0A1V3NRB2"/>
<evidence type="ECO:0000256" key="1">
    <source>
        <dbReference type="SAM" id="Phobius"/>
    </source>
</evidence>
<keyword evidence="1" id="KW-0812">Transmembrane</keyword>
<dbReference type="SMART" id="SM00267">
    <property type="entry name" value="GGDEF"/>
    <property type="match status" value="1"/>
</dbReference>
<dbReference type="InterPro" id="IPR000160">
    <property type="entry name" value="GGDEF_dom"/>
</dbReference>
<dbReference type="PROSITE" id="PS50883">
    <property type="entry name" value="EAL"/>
    <property type="match status" value="1"/>
</dbReference>
<dbReference type="PANTHER" id="PTHR33121">
    <property type="entry name" value="CYCLIC DI-GMP PHOSPHODIESTERASE PDEF"/>
    <property type="match status" value="1"/>
</dbReference>
<dbReference type="Proteomes" id="UP000189462">
    <property type="component" value="Unassembled WGS sequence"/>
</dbReference>
<dbReference type="Pfam" id="PF00563">
    <property type="entry name" value="EAL"/>
    <property type="match status" value="1"/>
</dbReference>
<sequence>MDISSVQRLLPPGWLESAEQRRNLAACGIAVLLLCAAALVYLTGGTRYAYLHTIYLPIILAAVVFKIPGGVLAGVAAGLLVGPFMPIDTATGQAQQAVNWLSRLAAFMVVGAFTGWVAGRLMEQIRSLRWSITHDVDTGLPNRHALSEALRPMLASAEGHGSAQLLMLRIENLNEILNTLGYPVSQALLRAVAQRLEEVTPDGSRVYQVDADRLAALVPAGPWDARSLARDVLSAMRRSVPAGGVNVHASVGLGVAELHDAEGDPDALIRRADIALYAGLQRGARFAVYDIAADRTSRENLALVGEVLDSIREEQFILHYQPKLNLANGKIEGVEALVRWQHPVRGMVPPGDFIPQVESTDLILPLSRWVIEAAIRQQAEWHASGLKLTMAVNLSVTNLYDESLLKDVRALLKAYGLRAESLEFEVTESAIMADPVRALEALRAVRDLGIHLSIDDFGTGYSSLSYLHEIPADIVKIDRSFVTRMNDNEKVGRIVESTIALSHYLNMAVVAEGVSNRRHLDTVAAYGCDAAQGFLIARPMEASAIEDWLKKADWPRPEDTASIGPVWSQSAGF</sequence>
<dbReference type="InterPro" id="IPR035919">
    <property type="entry name" value="EAL_sf"/>
</dbReference>
<evidence type="ECO:0000313" key="5">
    <source>
        <dbReference type="Proteomes" id="UP000189462"/>
    </source>
</evidence>
<dbReference type="EMBL" id="MVBK01000018">
    <property type="protein sequence ID" value="OOG27655.1"/>
    <property type="molecule type" value="Genomic_DNA"/>
</dbReference>
<dbReference type="InterPro" id="IPR001633">
    <property type="entry name" value="EAL_dom"/>
</dbReference>
<dbReference type="STRING" id="108003.B1C78_03105"/>
<dbReference type="GO" id="GO:0071111">
    <property type="term" value="F:cyclic-guanylate-specific phosphodiesterase activity"/>
    <property type="evidence" value="ECO:0007669"/>
    <property type="project" value="InterPro"/>
</dbReference>
<evidence type="ECO:0008006" key="6">
    <source>
        <dbReference type="Google" id="ProtNLM"/>
    </source>
</evidence>
<name>A0A1V3NRB2_9GAMM</name>
<dbReference type="InterPro" id="IPR043128">
    <property type="entry name" value="Rev_trsase/Diguanyl_cyclase"/>
</dbReference>
<feature type="transmembrane region" description="Helical" evidence="1">
    <location>
        <begin position="23"/>
        <end position="42"/>
    </location>
</feature>
<dbReference type="InterPro" id="IPR029787">
    <property type="entry name" value="Nucleotide_cyclase"/>
</dbReference>
<dbReference type="Pfam" id="PF00990">
    <property type="entry name" value="GGDEF"/>
    <property type="match status" value="1"/>
</dbReference>
<dbReference type="CDD" id="cd01949">
    <property type="entry name" value="GGDEF"/>
    <property type="match status" value="1"/>
</dbReference>
<feature type="transmembrane region" description="Helical" evidence="1">
    <location>
        <begin position="100"/>
        <end position="119"/>
    </location>
</feature>
<dbReference type="SMART" id="SM00052">
    <property type="entry name" value="EAL"/>
    <property type="match status" value="1"/>
</dbReference>
<dbReference type="InterPro" id="IPR050706">
    <property type="entry name" value="Cyclic-di-GMP_PDE-like"/>
</dbReference>
<gene>
    <name evidence="4" type="ORF">B1C78_03105</name>
</gene>
<keyword evidence="5" id="KW-1185">Reference proteome</keyword>
<dbReference type="RefSeq" id="WP_077277671.1">
    <property type="nucleotide sequence ID" value="NZ_MVBK01000018.1"/>
</dbReference>
<feature type="domain" description="GGDEF" evidence="3">
    <location>
        <begin position="161"/>
        <end position="291"/>
    </location>
</feature>
<comment type="caution">
    <text evidence="4">The sequence shown here is derived from an EMBL/GenBank/DDBJ whole genome shotgun (WGS) entry which is preliminary data.</text>
</comment>
<reference evidence="4 5" key="1">
    <citation type="submission" date="2017-02" db="EMBL/GenBank/DDBJ databases">
        <title>Genomic diversity within the haloalkaliphilic genus Thioalkalivibrio.</title>
        <authorList>
            <person name="Ahn A.-C."/>
            <person name="Meier-Kolthoff J."/>
            <person name="Overmars L."/>
            <person name="Richter M."/>
            <person name="Woyke T."/>
            <person name="Sorokin D.Y."/>
            <person name="Muyzer G."/>
        </authorList>
    </citation>
    <scope>NUCLEOTIDE SEQUENCE [LARGE SCALE GENOMIC DNA]</scope>
    <source>
        <strain evidence="4 5">ALJD</strain>
    </source>
</reference>
<keyword evidence="1" id="KW-1133">Transmembrane helix</keyword>
<dbReference type="PROSITE" id="PS50887">
    <property type="entry name" value="GGDEF"/>
    <property type="match status" value="1"/>
</dbReference>
<keyword evidence="1" id="KW-0472">Membrane</keyword>